<dbReference type="PANTHER" id="PTHR30055:SF200">
    <property type="entry name" value="HTH-TYPE TRANSCRIPTIONAL REPRESSOR BDCR"/>
    <property type="match status" value="1"/>
</dbReference>
<feature type="DNA-binding region" description="H-T-H motif" evidence="2">
    <location>
        <begin position="37"/>
        <end position="56"/>
    </location>
</feature>
<dbReference type="InterPro" id="IPR009057">
    <property type="entry name" value="Homeodomain-like_sf"/>
</dbReference>
<dbReference type="InterPro" id="IPR036271">
    <property type="entry name" value="Tet_transcr_reg_TetR-rel_C_sf"/>
</dbReference>
<dbReference type="EMBL" id="FNJB01000012">
    <property type="protein sequence ID" value="SDP70728.1"/>
    <property type="molecule type" value="Genomic_DNA"/>
</dbReference>
<feature type="domain" description="HTH tetR-type" evidence="3">
    <location>
        <begin position="14"/>
        <end position="74"/>
    </location>
</feature>
<dbReference type="PANTHER" id="PTHR30055">
    <property type="entry name" value="HTH-TYPE TRANSCRIPTIONAL REGULATOR RUTR"/>
    <property type="match status" value="1"/>
</dbReference>
<dbReference type="SUPFAM" id="SSF46689">
    <property type="entry name" value="Homeodomain-like"/>
    <property type="match status" value="1"/>
</dbReference>
<keyword evidence="5" id="KW-1185">Reference proteome</keyword>
<evidence type="ECO:0000313" key="4">
    <source>
        <dbReference type="EMBL" id="SDP70728.1"/>
    </source>
</evidence>
<keyword evidence="1 2" id="KW-0238">DNA-binding</keyword>
<dbReference type="Proteomes" id="UP000199651">
    <property type="component" value="Unassembled WGS sequence"/>
</dbReference>
<dbReference type="GO" id="GO:0003700">
    <property type="term" value="F:DNA-binding transcription factor activity"/>
    <property type="evidence" value="ECO:0007669"/>
    <property type="project" value="TreeGrafter"/>
</dbReference>
<evidence type="ECO:0000259" key="3">
    <source>
        <dbReference type="PROSITE" id="PS50977"/>
    </source>
</evidence>
<protein>
    <submittedName>
        <fullName evidence="4">DNA-binding transcriptional regulator, AcrR family</fullName>
    </submittedName>
</protein>
<dbReference type="AlphaFoldDB" id="A0A1H0UXU1"/>
<dbReference type="STRING" id="504798.SAMN05421871_107277"/>
<dbReference type="InterPro" id="IPR001647">
    <property type="entry name" value="HTH_TetR"/>
</dbReference>
<dbReference type="RefSeq" id="WP_091382340.1">
    <property type="nucleotide sequence ID" value="NZ_FNDV01000007.1"/>
</dbReference>
<gene>
    <name evidence="4" type="ORF">SAMN05192558_112127</name>
</gene>
<dbReference type="Pfam" id="PF17932">
    <property type="entry name" value="TetR_C_24"/>
    <property type="match status" value="1"/>
</dbReference>
<dbReference type="Gene3D" id="1.10.357.10">
    <property type="entry name" value="Tetracycline Repressor, domain 2"/>
    <property type="match status" value="1"/>
</dbReference>
<dbReference type="InterPro" id="IPR041490">
    <property type="entry name" value="KstR2_TetR_C"/>
</dbReference>
<evidence type="ECO:0000313" key="5">
    <source>
        <dbReference type="Proteomes" id="UP000199651"/>
    </source>
</evidence>
<evidence type="ECO:0000256" key="1">
    <source>
        <dbReference type="ARBA" id="ARBA00023125"/>
    </source>
</evidence>
<dbReference type="PRINTS" id="PR00455">
    <property type="entry name" value="HTHTETR"/>
</dbReference>
<dbReference type="PROSITE" id="PS50977">
    <property type="entry name" value="HTH_TETR_2"/>
    <property type="match status" value="1"/>
</dbReference>
<dbReference type="InterPro" id="IPR050109">
    <property type="entry name" value="HTH-type_TetR-like_transc_reg"/>
</dbReference>
<evidence type="ECO:0000256" key="2">
    <source>
        <dbReference type="PROSITE-ProRule" id="PRU00335"/>
    </source>
</evidence>
<dbReference type="GO" id="GO:0000976">
    <property type="term" value="F:transcription cis-regulatory region binding"/>
    <property type="evidence" value="ECO:0007669"/>
    <property type="project" value="TreeGrafter"/>
</dbReference>
<dbReference type="Pfam" id="PF00440">
    <property type="entry name" value="TetR_N"/>
    <property type="match status" value="1"/>
</dbReference>
<proteinExistence type="predicted"/>
<reference evidence="5" key="1">
    <citation type="submission" date="2016-10" db="EMBL/GenBank/DDBJ databases">
        <authorList>
            <person name="Varghese N."/>
            <person name="Submissions S."/>
        </authorList>
    </citation>
    <scope>NUCLEOTIDE SEQUENCE [LARGE SCALE GENOMIC DNA]</scope>
    <source>
        <strain evidence="5">IBRC-M 10655</strain>
    </source>
</reference>
<accession>A0A1H0UXU1</accession>
<sequence length="202" mass="21265">MSELVAGAFPDVTAAAARRLMAAAVESFADNGYHATTTRDISTAAGMSPAALYVHFPSKAAVLSAISLSGHERALAIVEAAAAGPGTPADRMRVLVAEMASWHATHHRIARIVQYEITALPKADYTTVADLRRRTERVVRALIEEGVTTGVFACDVRSAARATLSLCVDIARWYTAASTPGPAELGKRYATLVLAMLGAGSR</sequence>
<dbReference type="OrthoDB" id="1669699at2"/>
<organism evidence="4 5">
    <name type="scientific">Actinokineospora alba</name>
    <dbReference type="NCBI Taxonomy" id="504798"/>
    <lineage>
        <taxon>Bacteria</taxon>
        <taxon>Bacillati</taxon>
        <taxon>Actinomycetota</taxon>
        <taxon>Actinomycetes</taxon>
        <taxon>Pseudonocardiales</taxon>
        <taxon>Pseudonocardiaceae</taxon>
        <taxon>Actinokineospora</taxon>
    </lineage>
</organism>
<name>A0A1H0UXU1_9PSEU</name>
<dbReference type="SUPFAM" id="SSF48498">
    <property type="entry name" value="Tetracyclin repressor-like, C-terminal domain"/>
    <property type="match status" value="1"/>
</dbReference>